<proteinExistence type="predicted"/>
<dbReference type="Gramene" id="OB02G30410.1">
    <property type="protein sequence ID" value="OB02G30410.1"/>
    <property type="gene ID" value="OB02G30410"/>
</dbReference>
<dbReference type="EnsemblPlants" id="OB02G30410.1">
    <property type="protein sequence ID" value="OB02G30410.1"/>
    <property type="gene ID" value="OB02G30410"/>
</dbReference>
<accession>J3LEH4</accession>
<evidence type="ECO:0000313" key="1">
    <source>
        <dbReference type="EnsemblPlants" id="OB02G30410.1"/>
    </source>
</evidence>
<dbReference type="Proteomes" id="UP000006038">
    <property type="component" value="Unassembled WGS sequence"/>
</dbReference>
<dbReference type="HOGENOM" id="CLU_3109602_0_0_1"/>
<organism evidence="1">
    <name type="scientific">Oryza brachyantha</name>
    <name type="common">malo sina</name>
    <dbReference type="NCBI Taxonomy" id="4533"/>
    <lineage>
        <taxon>Eukaryota</taxon>
        <taxon>Viridiplantae</taxon>
        <taxon>Streptophyta</taxon>
        <taxon>Embryophyta</taxon>
        <taxon>Tracheophyta</taxon>
        <taxon>Spermatophyta</taxon>
        <taxon>Magnoliopsida</taxon>
        <taxon>Liliopsida</taxon>
        <taxon>Poales</taxon>
        <taxon>Poaceae</taxon>
        <taxon>BOP clade</taxon>
        <taxon>Oryzoideae</taxon>
        <taxon>Oryzeae</taxon>
        <taxon>Oryzinae</taxon>
        <taxon>Oryza</taxon>
    </lineage>
</organism>
<evidence type="ECO:0000313" key="2">
    <source>
        <dbReference type="Proteomes" id="UP000006038"/>
    </source>
</evidence>
<keyword evidence="2" id="KW-1185">Reference proteome</keyword>
<sequence length="51" mass="6123">MHNLKSLKCKLPFLSLKRQISRNRSSKFIYTLWITSSRICRHGFIRNAKLM</sequence>
<name>J3LEH4_ORYBR</name>
<dbReference type="AlphaFoldDB" id="J3LEH4"/>
<reference evidence="1" key="1">
    <citation type="submission" date="2013-04" db="UniProtKB">
        <authorList>
            <consortium name="EnsemblPlants"/>
        </authorList>
    </citation>
    <scope>IDENTIFICATION</scope>
</reference>
<protein>
    <submittedName>
        <fullName evidence="1">Uncharacterized protein</fullName>
    </submittedName>
</protein>